<keyword evidence="1" id="KW-1133">Transmembrane helix</keyword>
<feature type="transmembrane region" description="Helical" evidence="1">
    <location>
        <begin position="238"/>
        <end position="257"/>
    </location>
</feature>
<evidence type="ECO:0000256" key="1">
    <source>
        <dbReference type="SAM" id="Phobius"/>
    </source>
</evidence>
<keyword evidence="1" id="KW-0472">Membrane</keyword>
<evidence type="ECO:0008006" key="4">
    <source>
        <dbReference type="Google" id="ProtNLM"/>
    </source>
</evidence>
<feature type="transmembrane region" description="Helical" evidence="1">
    <location>
        <begin position="264"/>
        <end position="286"/>
    </location>
</feature>
<feature type="transmembrane region" description="Helical" evidence="1">
    <location>
        <begin position="191"/>
        <end position="208"/>
    </location>
</feature>
<dbReference type="Proteomes" id="UP001597480">
    <property type="component" value="Unassembled WGS sequence"/>
</dbReference>
<feature type="transmembrane region" description="Helical" evidence="1">
    <location>
        <begin position="47"/>
        <end position="65"/>
    </location>
</feature>
<feature type="transmembrane region" description="Helical" evidence="1">
    <location>
        <begin position="7"/>
        <end position="27"/>
    </location>
</feature>
<gene>
    <name evidence="2" type="ORF">ACFSR3_06885</name>
</gene>
<protein>
    <recommendedName>
        <fullName evidence="4">Acyltransferase 3 domain-containing protein</fullName>
    </recommendedName>
</protein>
<sequence length="299" mass="34473">MQKSQDGTIYPIEFMRIVGVILITFTHIRHDFTEGTTFFILETLPRYGTLLLSIISGYLFCMNPLQGNLLTKKIKSLLIPYLIANLAVILPVLLAKSLGFDYLNRLSFDYTLLTEGLFSLHSPPVNPPTYFIRDLFIIFCLISITRKNFLALLFIVPLLAFGMLLLRWDIAFLFLAGFLIRKFNIENQNKLIINSIGAIALAIGIFFLKENSFRYIIAVLFFLNFITLKFTFVKTGGYTYLLHLYHSPIIVFLFPILHRIYPEPYFEIVAQITLAVVVSYIAWIIIKKLNWGFMVGNRL</sequence>
<evidence type="ECO:0000313" key="2">
    <source>
        <dbReference type="EMBL" id="MFD2601777.1"/>
    </source>
</evidence>
<dbReference type="EMBL" id="JBHUMD010000007">
    <property type="protein sequence ID" value="MFD2601777.1"/>
    <property type="molecule type" value="Genomic_DNA"/>
</dbReference>
<feature type="transmembrane region" description="Helical" evidence="1">
    <location>
        <begin position="77"/>
        <end position="95"/>
    </location>
</feature>
<feature type="transmembrane region" description="Helical" evidence="1">
    <location>
        <begin position="151"/>
        <end position="179"/>
    </location>
</feature>
<comment type="caution">
    <text evidence="2">The sequence shown here is derived from an EMBL/GenBank/DDBJ whole genome shotgun (WGS) entry which is preliminary data.</text>
</comment>
<evidence type="ECO:0000313" key="3">
    <source>
        <dbReference type="Proteomes" id="UP001597480"/>
    </source>
</evidence>
<reference evidence="3" key="1">
    <citation type="journal article" date="2019" name="Int. J. Syst. Evol. Microbiol.">
        <title>The Global Catalogue of Microorganisms (GCM) 10K type strain sequencing project: providing services to taxonomists for standard genome sequencing and annotation.</title>
        <authorList>
            <consortium name="The Broad Institute Genomics Platform"/>
            <consortium name="The Broad Institute Genome Sequencing Center for Infectious Disease"/>
            <person name="Wu L."/>
            <person name="Ma J."/>
        </authorList>
    </citation>
    <scope>NUCLEOTIDE SEQUENCE [LARGE SCALE GENOMIC DNA]</scope>
    <source>
        <strain evidence="3">KCTC 42107</strain>
    </source>
</reference>
<proteinExistence type="predicted"/>
<name>A0ABW5NV87_9FLAO</name>
<feature type="transmembrane region" description="Helical" evidence="1">
    <location>
        <begin position="215"/>
        <end position="232"/>
    </location>
</feature>
<keyword evidence="1" id="KW-0812">Transmembrane</keyword>
<feature type="transmembrane region" description="Helical" evidence="1">
    <location>
        <begin position="127"/>
        <end position="144"/>
    </location>
</feature>
<accession>A0ABW5NV87</accession>
<dbReference type="RefSeq" id="WP_379820307.1">
    <property type="nucleotide sequence ID" value="NZ_JBHUMD010000007.1"/>
</dbReference>
<organism evidence="2 3">
    <name type="scientific">Flavobacterium suzhouense</name>
    <dbReference type="NCBI Taxonomy" id="1529638"/>
    <lineage>
        <taxon>Bacteria</taxon>
        <taxon>Pseudomonadati</taxon>
        <taxon>Bacteroidota</taxon>
        <taxon>Flavobacteriia</taxon>
        <taxon>Flavobacteriales</taxon>
        <taxon>Flavobacteriaceae</taxon>
        <taxon>Flavobacterium</taxon>
    </lineage>
</organism>
<keyword evidence="3" id="KW-1185">Reference proteome</keyword>